<dbReference type="InterPro" id="IPR023798">
    <property type="entry name" value="Ribosomal_uS7_dom"/>
</dbReference>
<name>A0A8F0FBZ5_9PHAE</name>
<geneLocation type="mitochondrion" evidence="5"/>
<evidence type="ECO:0000259" key="4">
    <source>
        <dbReference type="Pfam" id="PF00177"/>
    </source>
</evidence>
<keyword evidence="2 5" id="KW-0689">Ribosomal protein</keyword>
<comment type="similarity">
    <text evidence="1">Belongs to the universal ribosomal protein uS7 family.</text>
</comment>
<evidence type="ECO:0000313" key="5">
    <source>
        <dbReference type="EMBL" id="QWK44410.1"/>
    </source>
</evidence>
<dbReference type="SUPFAM" id="SSF47973">
    <property type="entry name" value="Ribosomal protein S7"/>
    <property type="match status" value="1"/>
</dbReference>
<dbReference type="InterPro" id="IPR036823">
    <property type="entry name" value="Ribosomal_uS7_dom_sf"/>
</dbReference>
<evidence type="ECO:0000256" key="3">
    <source>
        <dbReference type="ARBA" id="ARBA00023274"/>
    </source>
</evidence>
<evidence type="ECO:0000256" key="1">
    <source>
        <dbReference type="ARBA" id="ARBA00007151"/>
    </source>
</evidence>
<keyword evidence="3" id="KW-0687">Ribonucleoprotein</keyword>
<feature type="domain" description="Small ribosomal subunit protein uS7" evidence="4">
    <location>
        <begin position="30"/>
        <end position="180"/>
    </location>
</feature>
<evidence type="ECO:0000256" key="2">
    <source>
        <dbReference type="ARBA" id="ARBA00022980"/>
    </source>
</evidence>
<dbReference type="AlphaFoldDB" id="A0A8F0FBZ5"/>
<dbReference type="EMBL" id="MZ156050">
    <property type="protein sequence ID" value="QWK44410.1"/>
    <property type="molecule type" value="Genomic_DNA"/>
</dbReference>
<protein>
    <submittedName>
        <fullName evidence="5">Ribosomal protein S7</fullName>
    </submittedName>
</protein>
<gene>
    <name evidence="5" type="primary">rps7</name>
</gene>
<accession>A0A8F0FBZ5</accession>
<proteinExistence type="inferred from homology"/>
<sequence length="190" mass="21786">MLSKKLNKGFSKSVIKRGDTFKVHPKDNVKKKMSFNSLGTKSDPLVKKTINLLMRNGKRSKAENVLNKVLETLDKDYPGRAMHIFYLGILAVRQDIGVRLKPKPKKRRTRQSFNVYLPRLISPTSGLNIGIRSLLKSSRERSPSTPFWENLSIELLQASQNKGKVVEKRYSLNNLAVSNKRRVHFGIRNR</sequence>
<organism evidence="5">
    <name type="scientific">Chorda asiatica</name>
    <dbReference type="NCBI Taxonomy" id="1281577"/>
    <lineage>
        <taxon>Eukaryota</taxon>
        <taxon>Sar</taxon>
        <taxon>Stramenopiles</taxon>
        <taxon>Ochrophyta</taxon>
        <taxon>PX clade</taxon>
        <taxon>Phaeophyceae</taxon>
        <taxon>Laminariales</taxon>
        <taxon>Chordaceae</taxon>
        <taxon>Chorda</taxon>
    </lineage>
</organism>
<reference evidence="5" key="1">
    <citation type="journal article" date="2021" name="Genome Biol. Evol.">
        <title>Genomic rearrangements and sequence evolution across brown algal organelles.</title>
        <authorList>
            <person name="Starko S."/>
            <person name="Bringloe T.T."/>
            <person name="Gomez M.S."/>
            <person name="Darby H."/>
            <person name="Graham S.W."/>
            <person name="Martone P.T."/>
        </authorList>
    </citation>
    <scope>NUCLEOTIDE SEQUENCE</scope>
</reference>
<dbReference type="Pfam" id="PF00177">
    <property type="entry name" value="Ribosomal_S7"/>
    <property type="match status" value="1"/>
</dbReference>
<dbReference type="GO" id="GO:0005840">
    <property type="term" value="C:ribosome"/>
    <property type="evidence" value="ECO:0007669"/>
    <property type="project" value="UniProtKB-KW"/>
</dbReference>
<dbReference type="Gene3D" id="1.10.455.10">
    <property type="entry name" value="Ribosomal protein S7 domain"/>
    <property type="match status" value="1"/>
</dbReference>
<dbReference type="GO" id="GO:1990904">
    <property type="term" value="C:ribonucleoprotein complex"/>
    <property type="evidence" value="ECO:0007669"/>
    <property type="project" value="UniProtKB-KW"/>
</dbReference>
<keyword evidence="5" id="KW-0496">Mitochondrion</keyword>